<organism evidence="1 2">
    <name type="scientific">Rhodofomes roseus</name>
    <dbReference type="NCBI Taxonomy" id="34475"/>
    <lineage>
        <taxon>Eukaryota</taxon>
        <taxon>Fungi</taxon>
        <taxon>Dikarya</taxon>
        <taxon>Basidiomycota</taxon>
        <taxon>Agaricomycotina</taxon>
        <taxon>Agaricomycetes</taxon>
        <taxon>Polyporales</taxon>
        <taxon>Rhodofomes</taxon>
    </lineage>
</organism>
<dbReference type="RefSeq" id="XP_047772849.1">
    <property type="nucleotide sequence ID" value="XM_047925323.1"/>
</dbReference>
<evidence type="ECO:0000313" key="2">
    <source>
        <dbReference type="Proteomes" id="UP000814176"/>
    </source>
</evidence>
<reference evidence="1 2" key="1">
    <citation type="journal article" date="2021" name="Environ. Microbiol.">
        <title>Gene family expansions and transcriptome signatures uncover fungal adaptations to wood decay.</title>
        <authorList>
            <person name="Hage H."/>
            <person name="Miyauchi S."/>
            <person name="Viragh M."/>
            <person name="Drula E."/>
            <person name="Min B."/>
            <person name="Chaduli D."/>
            <person name="Navarro D."/>
            <person name="Favel A."/>
            <person name="Norest M."/>
            <person name="Lesage-Meessen L."/>
            <person name="Balint B."/>
            <person name="Merenyi Z."/>
            <person name="de Eugenio L."/>
            <person name="Morin E."/>
            <person name="Martinez A.T."/>
            <person name="Baldrian P."/>
            <person name="Stursova M."/>
            <person name="Martinez M.J."/>
            <person name="Novotny C."/>
            <person name="Magnuson J.K."/>
            <person name="Spatafora J.W."/>
            <person name="Maurice S."/>
            <person name="Pangilinan J."/>
            <person name="Andreopoulos W."/>
            <person name="LaButti K."/>
            <person name="Hundley H."/>
            <person name="Na H."/>
            <person name="Kuo A."/>
            <person name="Barry K."/>
            <person name="Lipzen A."/>
            <person name="Henrissat B."/>
            <person name="Riley R."/>
            <person name="Ahrendt S."/>
            <person name="Nagy L.G."/>
            <person name="Grigoriev I.V."/>
            <person name="Martin F."/>
            <person name="Rosso M.N."/>
        </authorList>
    </citation>
    <scope>NUCLEOTIDE SEQUENCE [LARGE SCALE GENOMIC DNA]</scope>
    <source>
        <strain evidence="1 2">CIRM-BRFM 1785</strain>
    </source>
</reference>
<keyword evidence="2" id="KW-1185">Reference proteome</keyword>
<proteinExistence type="predicted"/>
<sequence length="330" mass="37688">MPLGWRFEDIIEFMHDVASGRELRTMLDTTSRTESGEQLPFHLHSSKGDCQWDPTNIMIYVHRLSAGATTEMLRCADTSTNEVVCKVASTELGRKSLVNEARIYEDPRVLHLQGKEIPMFYGLFEARTPVQRCGDSTDTTHIMCLVLEKCGSTIGADDDKDALLVQTPEFRLATARAYWTLHQCGIRKESPYELSKLFRPSNILIREDGSPCIIDFARASKHICPCGVNIHPAEKWYIVKGCDELGFICDYARIWPPRFAYITNNDGDIVCQWHYLRDQAAEDYDLEELGLEDLEPNVALEMVQAALEKCEARWVKWETDFAYAFATWQA</sequence>
<dbReference type="SUPFAM" id="SSF56112">
    <property type="entry name" value="Protein kinase-like (PK-like)"/>
    <property type="match status" value="1"/>
</dbReference>
<dbReference type="Proteomes" id="UP000814176">
    <property type="component" value="Unassembled WGS sequence"/>
</dbReference>
<accession>A0ABQ8JYM5</accession>
<name>A0ABQ8JYM5_9APHY</name>
<evidence type="ECO:0000313" key="1">
    <source>
        <dbReference type="EMBL" id="KAH9829375.1"/>
    </source>
</evidence>
<dbReference type="GeneID" id="72006055"/>
<gene>
    <name evidence="1" type="ORF">C8Q71DRAFT_790753</name>
</gene>
<comment type="caution">
    <text evidence="1">The sequence shown here is derived from an EMBL/GenBank/DDBJ whole genome shotgun (WGS) entry which is preliminary data.</text>
</comment>
<dbReference type="InterPro" id="IPR011009">
    <property type="entry name" value="Kinase-like_dom_sf"/>
</dbReference>
<evidence type="ECO:0008006" key="3">
    <source>
        <dbReference type="Google" id="ProtNLM"/>
    </source>
</evidence>
<protein>
    <recommendedName>
        <fullName evidence="3">Protein kinase domain-containing protein</fullName>
    </recommendedName>
</protein>
<dbReference type="EMBL" id="JADCUA010000039">
    <property type="protein sequence ID" value="KAH9829375.1"/>
    <property type="molecule type" value="Genomic_DNA"/>
</dbReference>